<feature type="domain" description="Flagella basal body P-ring formation protein FlgA SAF" evidence="2">
    <location>
        <begin position="198"/>
        <end position="318"/>
    </location>
</feature>
<accession>A0A1E3G4E9</accession>
<evidence type="ECO:0000313" key="4">
    <source>
        <dbReference type="Proteomes" id="UP000094570"/>
    </source>
</evidence>
<sequence>MSYCAERSSLMVKFFFILTIVPVLSGFGYKVVFADRATTFGGPVTMNELVLESDIPAEVLKGIVVAYVPSGATTSLDKRLLVTLLKRKVRELEVDLGQSNVVWIEAKREPTERELKETIVTSDEELIKLVHEELYNYYPRETKFELRSKTGTIPKHTDFSVSVNISNKATPSVRVTFRNAGKVVGYVLYQFSASLMRKVAVANRRINKDEVISASDVKFVETNIFSLVKAPVFEEDLPLFARKNFLKEEVLDLKYLDEVPTILKGQLTRAFSVVGGVTVSTLVQALESGYAGNVVSVKTVDGSVILKGIVMDDGTVIVLEVK</sequence>
<proteinExistence type="predicted"/>
<keyword evidence="1" id="KW-0472">Membrane</keyword>
<dbReference type="Proteomes" id="UP000094570">
    <property type="component" value="Unassembled WGS sequence"/>
</dbReference>
<dbReference type="PANTHER" id="PTHR36307:SF1">
    <property type="entry name" value="FLAGELLA BASAL BODY P-RING FORMATION PROTEIN FLGA"/>
    <property type="match status" value="1"/>
</dbReference>
<keyword evidence="1" id="KW-0812">Transmembrane</keyword>
<keyword evidence="1" id="KW-1133">Transmembrane helix</keyword>
<gene>
    <name evidence="3" type="ORF">A4H02_04045</name>
</gene>
<dbReference type="Gene3D" id="3.90.1210.10">
    <property type="entry name" value="Antifreeze-like/N-acetylneuraminic acid synthase C-terminal domain"/>
    <property type="match status" value="1"/>
</dbReference>
<evidence type="ECO:0000256" key="1">
    <source>
        <dbReference type="SAM" id="Phobius"/>
    </source>
</evidence>
<dbReference type="Gene3D" id="2.30.30.760">
    <property type="match status" value="1"/>
</dbReference>
<dbReference type="Pfam" id="PF13144">
    <property type="entry name" value="ChapFlgA"/>
    <property type="match status" value="1"/>
</dbReference>
<dbReference type="OrthoDB" id="47036at2"/>
<dbReference type="InterPro" id="IPR039246">
    <property type="entry name" value="Flagellar_FlgA"/>
</dbReference>
<evidence type="ECO:0000259" key="2">
    <source>
        <dbReference type="Pfam" id="PF13144"/>
    </source>
</evidence>
<organism evidence="3 4">
    <name type="scientific">Fervidobacterium thailandense</name>
    <dbReference type="NCBI Taxonomy" id="1008305"/>
    <lineage>
        <taxon>Bacteria</taxon>
        <taxon>Thermotogati</taxon>
        <taxon>Thermotogota</taxon>
        <taxon>Thermotogae</taxon>
        <taxon>Thermotogales</taxon>
        <taxon>Fervidobacteriaceae</taxon>
        <taxon>Fervidobacterium</taxon>
    </lineage>
</organism>
<feature type="transmembrane region" description="Helical" evidence="1">
    <location>
        <begin position="12"/>
        <end position="29"/>
    </location>
</feature>
<dbReference type="NCBIfam" id="TIGR03170">
    <property type="entry name" value="flgA_cterm"/>
    <property type="match status" value="1"/>
</dbReference>
<name>A0A1E3G4E9_9BACT</name>
<dbReference type="RefSeq" id="WP_083996594.1">
    <property type="nucleotide sequence ID" value="NZ_CP140110.1"/>
</dbReference>
<evidence type="ECO:0000313" key="3">
    <source>
        <dbReference type="EMBL" id="ODN30713.1"/>
    </source>
</evidence>
<dbReference type="EMBL" id="LWAF01000004">
    <property type="protein sequence ID" value="ODN30713.1"/>
    <property type="molecule type" value="Genomic_DNA"/>
</dbReference>
<dbReference type="PANTHER" id="PTHR36307">
    <property type="entry name" value="FLAGELLA BASAL BODY P-RING FORMATION PROTEIN FLGA"/>
    <property type="match status" value="1"/>
</dbReference>
<dbReference type="AlphaFoldDB" id="A0A1E3G4E9"/>
<reference evidence="4" key="1">
    <citation type="submission" date="2016-04" db="EMBL/GenBank/DDBJ databases">
        <title>The genome sequence project of a novel Fervidobacterium isolate from a hot spring in Thailand.</title>
        <authorList>
            <person name="Gonzalez J.M."/>
            <person name="Cuecas A."/>
            <person name="Kanoksilapatham W."/>
        </authorList>
    </citation>
    <scope>NUCLEOTIDE SEQUENCE [LARGE SCALE GENOMIC DNA]</scope>
    <source>
        <strain evidence="4">FC2004</strain>
    </source>
</reference>
<protein>
    <recommendedName>
        <fullName evidence="2">Flagella basal body P-ring formation protein FlgA SAF domain-containing protein</fullName>
    </recommendedName>
</protein>
<comment type="caution">
    <text evidence="3">The sequence shown here is derived from an EMBL/GenBank/DDBJ whole genome shotgun (WGS) entry which is preliminary data.</text>
</comment>
<dbReference type="GO" id="GO:0044780">
    <property type="term" value="P:bacterial-type flagellum assembly"/>
    <property type="evidence" value="ECO:0007669"/>
    <property type="project" value="InterPro"/>
</dbReference>
<dbReference type="InterPro" id="IPR017585">
    <property type="entry name" value="SAF_FlgA"/>
</dbReference>
<keyword evidence="4" id="KW-1185">Reference proteome</keyword>
<dbReference type="STRING" id="1008305.A4H02_04045"/>